<feature type="domain" description="RNA polymerase sigma-70 region 2" evidence="6">
    <location>
        <begin position="29"/>
        <end position="97"/>
    </location>
</feature>
<dbReference type="InterPro" id="IPR039425">
    <property type="entry name" value="RNA_pol_sigma-70-like"/>
</dbReference>
<dbReference type="Gene3D" id="1.10.1740.10">
    <property type="match status" value="1"/>
</dbReference>
<name>A0A1T4SMZ6_9ACTN</name>
<keyword evidence="2" id="KW-0805">Transcription regulation</keyword>
<dbReference type="EMBL" id="FUWS01000010">
    <property type="protein sequence ID" value="SKA29278.1"/>
    <property type="molecule type" value="Genomic_DNA"/>
</dbReference>
<evidence type="ECO:0000256" key="5">
    <source>
        <dbReference type="ARBA" id="ARBA00023163"/>
    </source>
</evidence>
<dbReference type="SUPFAM" id="SSF88946">
    <property type="entry name" value="Sigma2 domain of RNA polymerase sigma factors"/>
    <property type="match status" value="1"/>
</dbReference>
<evidence type="ECO:0000313" key="7">
    <source>
        <dbReference type="EMBL" id="SKA29278.1"/>
    </source>
</evidence>
<evidence type="ECO:0000313" key="8">
    <source>
        <dbReference type="Proteomes" id="UP000190637"/>
    </source>
</evidence>
<organism evidence="7 8">
    <name type="scientific">Marinactinospora thermotolerans DSM 45154</name>
    <dbReference type="NCBI Taxonomy" id="1122192"/>
    <lineage>
        <taxon>Bacteria</taxon>
        <taxon>Bacillati</taxon>
        <taxon>Actinomycetota</taxon>
        <taxon>Actinomycetes</taxon>
        <taxon>Streptosporangiales</taxon>
        <taxon>Nocardiopsidaceae</taxon>
        <taxon>Marinactinospora</taxon>
    </lineage>
</organism>
<evidence type="ECO:0000259" key="6">
    <source>
        <dbReference type="Pfam" id="PF04542"/>
    </source>
</evidence>
<dbReference type="Pfam" id="PF04542">
    <property type="entry name" value="Sigma70_r2"/>
    <property type="match status" value="1"/>
</dbReference>
<dbReference type="PANTHER" id="PTHR43133:SF8">
    <property type="entry name" value="RNA POLYMERASE SIGMA FACTOR HI_1459-RELATED"/>
    <property type="match status" value="1"/>
</dbReference>
<dbReference type="GO" id="GO:0016987">
    <property type="term" value="F:sigma factor activity"/>
    <property type="evidence" value="ECO:0007669"/>
    <property type="project" value="UniProtKB-KW"/>
</dbReference>
<evidence type="ECO:0000256" key="2">
    <source>
        <dbReference type="ARBA" id="ARBA00023015"/>
    </source>
</evidence>
<dbReference type="InterPro" id="IPR013324">
    <property type="entry name" value="RNA_pol_sigma_r3/r4-like"/>
</dbReference>
<evidence type="ECO:0000256" key="1">
    <source>
        <dbReference type="ARBA" id="ARBA00010641"/>
    </source>
</evidence>
<accession>A0A1T4SMZ6</accession>
<comment type="similarity">
    <text evidence="1">Belongs to the sigma-70 factor family. ECF subfamily.</text>
</comment>
<keyword evidence="3" id="KW-0731">Sigma factor</keyword>
<protein>
    <submittedName>
        <fullName evidence="7">RNA polymerase sigma factor, sigma-70 family</fullName>
    </submittedName>
</protein>
<gene>
    <name evidence="7" type="ORF">SAMN02745673_03688</name>
</gene>
<dbReference type="Gene3D" id="1.10.10.10">
    <property type="entry name" value="Winged helix-like DNA-binding domain superfamily/Winged helix DNA-binding domain"/>
    <property type="match status" value="1"/>
</dbReference>
<proteinExistence type="inferred from homology"/>
<reference evidence="7 8" key="1">
    <citation type="submission" date="2017-02" db="EMBL/GenBank/DDBJ databases">
        <authorList>
            <person name="Peterson S.W."/>
        </authorList>
    </citation>
    <scope>NUCLEOTIDE SEQUENCE [LARGE SCALE GENOMIC DNA]</scope>
    <source>
        <strain evidence="7 8">DSM 45154</strain>
    </source>
</reference>
<dbReference type="RefSeq" id="WP_235001081.1">
    <property type="nucleotide sequence ID" value="NZ_FUWS01000010.1"/>
</dbReference>
<dbReference type="AlphaFoldDB" id="A0A1T4SMZ6"/>
<sequence length="185" mass="20814">MGDQPGGAAFVVELVERAANGDREAWERLLERYSGRLWVVIRSYPLSHHDAQDVAQTVLCALTQHLSRLRDPSSIGAWLATTAHNECRLQLKRLRRTAPHDPGLFDEPDHRSPESLHIAAEGAHGVRAAIARLDLPDRLVALLAVTEPDLPAEEVSRVTGVPLDRLRTVRRRTRRRLQRLLREDG</sequence>
<dbReference type="InterPro" id="IPR014284">
    <property type="entry name" value="RNA_pol_sigma-70_dom"/>
</dbReference>
<evidence type="ECO:0000256" key="4">
    <source>
        <dbReference type="ARBA" id="ARBA00023125"/>
    </source>
</evidence>
<dbReference type="Proteomes" id="UP000190637">
    <property type="component" value="Unassembled WGS sequence"/>
</dbReference>
<dbReference type="STRING" id="1122192.SAMN02745673_03688"/>
<dbReference type="InterPro" id="IPR013325">
    <property type="entry name" value="RNA_pol_sigma_r2"/>
</dbReference>
<dbReference type="PANTHER" id="PTHR43133">
    <property type="entry name" value="RNA POLYMERASE ECF-TYPE SIGMA FACTO"/>
    <property type="match status" value="1"/>
</dbReference>
<evidence type="ECO:0000256" key="3">
    <source>
        <dbReference type="ARBA" id="ARBA00023082"/>
    </source>
</evidence>
<dbReference type="NCBIfam" id="TIGR02937">
    <property type="entry name" value="sigma70-ECF"/>
    <property type="match status" value="1"/>
</dbReference>
<dbReference type="InterPro" id="IPR036388">
    <property type="entry name" value="WH-like_DNA-bd_sf"/>
</dbReference>
<keyword evidence="8" id="KW-1185">Reference proteome</keyword>
<dbReference type="SUPFAM" id="SSF88659">
    <property type="entry name" value="Sigma3 and sigma4 domains of RNA polymerase sigma factors"/>
    <property type="match status" value="1"/>
</dbReference>
<dbReference type="InterPro" id="IPR007627">
    <property type="entry name" value="RNA_pol_sigma70_r2"/>
</dbReference>
<dbReference type="GO" id="GO:0003677">
    <property type="term" value="F:DNA binding"/>
    <property type="evidence" value="ECO:0007669"/>
    <property type="project" value="UniProtKB-KW"/>
</dbReference>
<dbReference type="GO" id="GO:0006352">
    <property type="term" value="P:DNA-templated transcription initiation"/>
    <property type="evidence" value="ECO:0007669"/>
    <property type="project" value="InterPro"/>
</dbReference>
<keyword evidence="4" id="KW-0238">DNA-binding</keyword>
<keyword evidence="5" id="KW-0804">Transcription</keyword>